<evidence type="ECO:0000256" key="1">
    <source>
        <dbReference type="ARBA" id="ARBA00006484"/>
    </source>
</evidence>
<comment type="caution">
    <text evidence="5">The sequence shown here is derived from an EMBL/GenBank/DDBJ whole genome shotgun (WGS) entry which is preliminary data.</text>
</comment>
<dbReference type="InterPro" id="IPR036291">
    <property type="entry name" value="NAD(P)-bd_dom_sf"/>
</dbReference>
<protein>
    <submittedName>
        <fullName evidence="5">SDR family NAD(P)-dependent oxidoreductase</fullName>
    </submittedName>
</protein>
<dbReference type="PANTHER" id="PTHR43115:SF4">
    <property type="entry name" value="DEHYDROGENASE_REDUCTASE SDR FAMILY MEMBER 11"/>
    <property type="match status" value="1"/>
</dbReference>
<evidence type="ECO:0000259" key="4">
    <source>
        <dbReference type="SMART" id="SM00822"/>
    </source>
</evidence>
<keyword evidence="2" id="KW-0560">Oxidoreductase</keyword>
<evidence type="ECO:0000313" key="6">
    <source>
        <dbReference type="Proteomes" id="UP000648239"/>
    </source>
</evidence>
<organism evidence="5 6">
    <name type="scientific">Candidatus Polarisedimenticola svalbardensis</name>
    <dbReference type="NCBI Taxonomy" id="2886004"/>
    <lineage>
        <taxon>Bacteria</taxon>
        <taxon>Pseudomonadati</taxon>
        <taxon>Acidobacteriota</taxon>
        <taxon>Candidatus Polarisedimenticolia</taxon>
        <taxon>Candidatus Polarisedimenticolales</taxon>
        <taxon>Candidatus Polarisedimenticolaceae</taxon>
        <taxon>Candidatus Polarisedimenticola</taxon>
    </lineage>
</organism>
<dbReference type="Gene3D" id="3.40.50.720">
    <property type="entry name" value="NAD(P)-binding Rossmann-like Domain"/>
    <property type="match status" value="1"/>
</dbReference>
<dbReference type="InterPro" id="IPR057326">
    <property type="entry name" value="KR_dom"/>
</dbReference>
<dbReference type="InterPro" id="IPR020904">
    <property type="entry name" value="Sc_DH/Rdtase_CS"/>
</dbReference>
<accession>A0A8J6Y604</accession>
<dbReference type="PROSITE" id="PS00061">
    <property type="entry name" value="ADH_SHORT"/>
    <property type="match status" value="1"/>
</dbReference>
<reference evidence="5 6" key="1">
    <citation type="submission" date="2020-08" db="EMBL/GenBank/DDBJ databases">
        <title>Acidobacteriota in marine sediments use diverse sulfur dissimilation pathways.</title>
        <authorList>
            <person name="Wasmund K."/>
        </authorList>
    </citation>
    <scope>NUCLEOTIDE SEQUENCE [LARGE SCALE GENOMIC DNA]</scope>
    <source>
        <strain evidence="5">MAG AM4</strain>
    </source>
</reference>
<dbReference type="PANTHER" id="PTHR43115">
    <property type="entry name" value="DEHYDROGENASE/REDUCTASE SDR FAMILY MEMBER 11"/>
    <property type="match status" value="1"/>
</dbReference>
<sequence>MSEQHELKNRVALVTGASSGIGRAVCLALAKKGARLAIVGRRLDSLTALKATIEELGGEAFPLAVDLRDESGIKSAFDAVSRKWNGVDILVNSAGLGRAAPLSSGKDEDFREMLEVNALALAIVTREAITSMQRRNVAGHIVHVSSMSAYRVQGDTGMYAATKHAVRAMTEGLRQELRQAGSPIRISSVSPANTDTEFMDRMLGKAKAKENRPEYRQLEPEDVADAVLYLLSTPSHVEINDILMRPTNQPD</sequence>
<dbReference type="PRINTS" id="PR00081">
    <property type="entry name" value="GDHRDH"/>
</dbReference>
<dbReference type="Proteomes" id="UP000648239">
    <property type="component" value="Unassembled WGS sequence"/>
</dbReference>
<dbReference type="Pfam" id="PF00106">
    <property type="entry name" value="adh_short"/>
    <property type="match status" value="1"/>
</dbReference>
<evidence type="ECO:0000256" key="2">
    <source>
        <dbReference type="ARBA" id="ARBA00023002"/>
    </source>
</evidence>
<dbReference type="FunFam" id="3.40.50.720:FF:000047">
    <property type="entry name" value="NADP-dependent L-serine/L-allo-threonine dehydrogenase"/>
    <property type="match status" value="1"/>
</dbReference>
<evidence type="ECO:0000313" key="5">
    <source>
        <dbReference type="EMBL" id="MBD3867820.1"/>
    </source>
</evidence>
<gene>
    <name evidence="5" type="ORF">IFK94_06835</name>
</gene>
<dbReference type="InterPro" id="IPR002347">
    <property type="entry name" value="SDR_fam"/>
</dbReference>
<dbReference type="PRINTS" id="PR00080">
    <property type="entry name" value="SDRFAMILY"/>
</dbReference>
<dbReference type="AlphaFoldDB" id="A0A8J6Y604"/>
<evidence type="ECO:0000256" key="3">
    <source>
        <dbReference type="RuleBase" id="RU000363"/>
    </source>
</evidence>
<dbReference type="SMART" id="SM00822">
    <property type="entry name" value="PKS_KR"/>
    <property type="match status" value="1"/>
</dbReference>
<dbReference type="GO" id="GO:0016616">
    <property type="term" value="F:oxidoreductase activity, acting on the CH-OH group of donors, NAD or NADP as acceptor"/>
    <property type="evidence" value="ECO:0007669"/>
    <property type="project" value="UniProtKB-ARBA"/>
</dbReference>
<feature type="domain" description="Ketoreductase" evidence="4">
    <location>
        <begin position="10"/>
        <end position="193"/>
    </location>
</feature>
<proteinExistence type="inferred from homology"/>
<comment type="similarity">
    <text evidence="1 3">Belongs to the short-chain dehydrogenases/reductases (SDR) family.</text>
</comment>
<dbReference type="SUPFAM" id="SSF51735">
    <property type="entry name" value="NAD(P)-binding Rossmann-fold domains"/>
    <property type="match status" value="1"/>
</dbReference>
<dbReference type="EMBL" id="JACXWD010000016">
    <property type="protein sequence ID" value="MBD3867820.1"/>
    <property type="molecule type" value="Genomic_DNA"/>
</dbReference>
<name>A0A8J6Y604_9BACT</name>